<keyword evidence="9" id="KW-0961">Cell wall biogenesis/degradation</keyword>
<dbReference type="Pfam" id="PF03552">
    <property type="entry name" value="Cellulose_synt"/>
    <property type="match status" value="2"/>
</dbReference>
<keyword evidence="18" id="KW-1185">Reference proteome</keyword>
<evidence type="ECO:0000256" key="1">
    <source>
        <dbReference type="ARBA" id="ARBA00004653"/>
    </source>
</evidence>
<dbReference type="InterPro" id="IPR005150">
    <property type="entry name" value="Cellulose_synth"/>
</dbReference>
<dbReference type="GO" id="GO:0016760">
    <property type="term" value="F:cellulose synthase (UDP-forming) activity"/>
    <property type="evidence" value="ECO:0007669"/>
    <property type="project" value="InterPro"/>
</dbReference>
<feature type="repeat" description="PPR" evidence="15">
    <location>
        <begin position="359"/>
        <end position="393"/>
    </location>
</feature>
<dbReference type="Pfam" id="PF13041">
    <property type="entry name" value="PPR_2"/>
    <property type="match status" value="2"/>
</dbReference>
<evidence type="ECO:0000313" key="18">
    <source>
        <dbReference type="Proteomes" id="UP000235145"/>
    </source>
</evidence>
<feature type="binding site" evidence="13">
    <location>
        <position position="491"/>
    </location>
    <ligand>
        <name>UDP-alpha-D-glucose</name>
        <dbReference type="ChEBI" id="CHEBI:58885"/>
    </ligand>
</feature>
<evidence type="ECO:0000256" key="8">
    <source>
        <dbReference type="ARBA" id="ARBA00023136"/>
    </source>
</evidence>
<keyword evidence="6 16" id="KW-1133">Transmembrane helix</keyword>
<name>A0A9R1V063_LACSA</name>
<comment type="subcellular location">
    <subcellularLocation>
        <location evidence="1">Golgi apparatus membrane</location>
        <topology evidence="1">Multi-pass membrane protein</topology>
    </subcellularLocation>
</comment>
<feature type="repeat" description="PPR" evidence="15">
    <location>
        <begin position="429"/>
        <end position="463"/>
    </location>
</feature>
<gene>
    <name evidence="17" type="ORF">LSAT_V11C700347510</name>
</gene>
<dbReference type="InterPro" id="IPR029044">
    <property type="entry name" value="Nucleotide-diphossugar_trans"/>
</dbReference>
<keyword evidence="4 16" id="KW-0812">Transmembrane</keyword>
<feature type="repeat" description="PPR" evidence="15">
    <location>
        <begin position="289"/>
        <end position="323"/>
    </location>
</feature>
<organism evidence="17 18">
    <name type="scientific">Lactuca sativa</name>
    <name type="common">Garden lettuce</name>
    <dbReference type="NCBI Taxonomy" id="4236"/>
    <lineage>
        <taxon>Eukaryota</taxon>
        <taxon>Viridiplantae</taxon>
        <taxon>Streptophyta</taxon>
        <taxon>Embryophyta</taxon>
        <taxon>Tracheophyta</taxon>
        <taxon>Spermatophyta</taxon>
        <taxon>Magnoliopsida</taxon>
        <taxon>eudicotyledons</taxon>
        <taxon>Gunneridae</taxon>
        <taxon>Pentapetalae</taxon>
        <taxon>asterids</taxon>
        <taxon>campanulids</taxon>
        <taxon>Asterales</taxon>
        <taxon>Asteraceae</taxon>
        <taxon>Cichorioideae</taxon>
        <taxon>Cichorieae</taxon>
        <taxon>Lactucinae</taxon>
        <taxon>Lactuca</taxon>
    </lineage>
</organism>
<comment type="caution">
    <text evidence="17">The sequence shown here is derived from an EMBL/GenBank/DDBJ whole genome shotgun (WGS) entry which is preliminary data.</text>
</comment>
<dbReference type="GO" id="GO:0030244">
    <property type="term" value="P:cellulose biosynthetic process"/>
    <property type="evidence" value="ECO:0000318"/>
    <property type="project" value="GO_Central"/>
</dbReference>
<dbReference type="Gene3D" id="1.25.40.10">
    <property type="entry name" value="Tetratricopeptide repeat domain"/>
    <property type="match status" value="3"/>
</dbReference>
<feature type="binding site" evidence="14">
    <location>
        <position position="656"/>
    </location>
    <ligand>
        <name>Mn(2+)</name>
        <dbReference type="ChEBI" id="CHEBI:29035"/>
    </ligand>
</feature>
<dbReference type="EMBL" id="NBSK02000007">
    <property type="protein sequence ID" value="KAJ0196227.1"/>
    <property type="molecule type" value="Genomic_DNA"/>
</dbReference>
<feature type="binding site" evidence="14">
    <location>
        <position position="680"/>
    </location>
    <ligand>
        <name>Mn(2+)</name>
        <dbReference type="ChEBI" id="CHEBI:29035"/>
    </ligand>
</feature>
<evidence type="ECO:0000256" key="4">
    <source>
        <dbReference type="ARBA" id="ARBA00022692"/>
    </source>
</evidence>
<dbReference type="GO" id="GO:0016759">
    <property type="term" value="F:cellulose synthase activity"/>
    <property type="evidence" value="ECO:0000318"/>
    <property type="project" value="GO_Central"/>
</dbReference>
<comment type="similarity">
    <text evidence="11">Belongs to the glycosyltransferase 2 family. Plant cellulose synthase-like E subfamily.</text>
</comment>
<dbReference type="PANTHER" id="PTHR13301">
    <property type="entry name" value="X-BOX TRANSCRIPTION FACTOR-RELATED"/>
    <property type="match status" value="1"/>
</dbReference>
<evidence type="ECO:0000256" key="7">
    <source>
        <dbReference type="ARBA" id="ARBA00023034"/>
    </source>
</evidence>
<evidence type="ECO:0000313" key="17">
    <source>
        <dbReference type="EMBL" id="KAJ0196227.1"/>
    </source>
</evidence>
<feature type="active site" evidence="12">
    <location>
        <position position="520"/>
    </location>
</feature>
<keyword evidence="5" id="KW-0677">Repeat</keyword>
<feature type="transmembrane region" description="Helical" evidence="16">
    <location>
        <begin position="957"/>
        <end position="978"/>
    </location>
</feature>
<evidence type="ECO:0000256" key="14">
    <source>
        <dbReference type="PIRSR" id="PIRSR605150-3"/>
    </source>
</evidence>
<dbReference type="Proteomes" id="UP000235145">
    <property type="component" value="Unassembled WGS sequence"/>
</dbReference>
<evidence type="ECO:0000256" key="5">
    <source>
        <dbReference type="ARBA" id="ARBA00022737"/>
    </source>
</evidence>
<evidence type="ECO:0000256" key="2">
    <source>
        <dbReference type="ARBA" id="ARBA00022676"/>
    </source>
</evidence>
<evidence type="ECO:0000256" key="15">
    <source>
        <dbReference type="PROSITE-ProRule" id="PRU00708"/>
    </source>
</evidence>
<feature type="repeat" description="PPR" evidence="15">
    <location>
        <begin position="394"/>
        <end position="428"/>
    </location>
</feature>
<dbReference type="InterPro" id="IPR011990">
    <property type="entry name" value="TPR-like_helical_dom_sf"/>
</dbReference>
<dbReference type="AlphaFoldDB" id="A0A9R1V063"/>
<dbReference type="PROSITE" id="PS51375">
    <property type="entry name" value="PPR"/>
    <property type="match status" value="6"/>
</dbReference>
<evidence type="ECO:0000256" key="3">
    <source>
        <dbReference type="ARBA" id="ARBA00022679"/>
    </source>
</evidence>
<evidence type="ECO:0000256" key="11">
    <source>
        <dbReference type="ARBA" id="ARBA00060766"/>
    </source>
</evidence>
<evidence type="ECO:0000256" key="16">
    <source>
        <dbReference type="SAM" id="Phobius"/>
    </source>
</evidence>
<dbReference type="FunFam" id="3.90.550.10:FF:000112">
    <property type="entry name" value="Cellulose synthase-like protein E1"/>
    <property type="match status" value="1"/>
</dbReference>
<feature type="transmembrane region" description="Helical" evidence="16">
    <location>
        <begin position="1068"/>
        <end position="1088"/>
    </location>
</feature>
<keyword evidence="3" id="KW-0808">Transferase</keyword>
<dbReference type="FunFam" id="3.90.550.10:FF:000138">
    <property type="entry name" value="Cellulose synthase isolog"/>
    <property type="match status" value="1"/>
</dbReference>
<keyword evidence="8 16" id="KW-0472">Membrane</keyword>
<protein>
    <recommendedName>
        <fullName evidence="19">Glycosyltransferase 2-like domain-containing protein</fullName>
    </recommendedName>
</protein>
<sequence>MPVLSSSSPRSKYHNYYLRKRRKWPHPVYKARWHEKLSQQHAMQALRQQASSSSSPVNLLSTLISSYALYNCDPTPNSYHFVIKTLIKTSQSHYIPPVLYQLEKVEKFETPESIFTDLIEFHGENEEFQEAIDLFFRLPDFRCTPSVDSLNCLLSVLCKRKEGLEVVPQVLLKSRLMNIRLEESSFCILIKALCRFKKPKNAISLLFHMVDHEIDIDRGSFSLILLTLCQQNDLKRNEVIDSLEEMKKLGFCLDRADWVNVIRLLVKRGNGKEGLEALSEMKSDGFKPDVICYTMVMDGLISERDYEGADQLFDEMLVMGLVPDINTCNVYVNGLCKQNKFDDGIMMLSSMEEIGCKPNTITYNTLLSAIYENGELSKASDFLKLVRGKGVFVNSRTYDIMIDRMVKEDDMSEALDLLKEMVSKSMVPQPATFDEIVCRLCKNGLFSKAMNLLTEMMGKNVIPGCRSWETLYENMLPGVDIFVCTADPVIEPPLMVINTVLSMMAYDYPPEKLNIYVSDDGGSELTFYALLEASRFSKHWLPFCKRYKIEPRSPSAYFAHASPINNEWSFIKNKYEEMRKRIDDTTSLGKVTEEMRKEHKGFHEWVLGSNKNDHQAIIQILIDQRDPEARDTDGKSLPGLVYVAREKRPEWHHNFKAGAMNALIRVSSKISNNPFILNVDCDMYSNNSESIRDAMCFFMDEKRSEKIAFVQFPQNHDNLTRNDIYSNALMVINDVELGSLDSYGGCLYIGSGCFHRRDTLCGRIYTLDTKINWEKQNHKEITESIDAIENECKILVSCSYEHNTQWGKEMGVKYGCPVEDIITGLSIKCRGWRSVHLNPKRKAFLGLSPTTLLQTLIQTKRWAEGDFQIFLSQYCPLVFGHNKIPLRLQISYCCYLLWAANCWATLYYLSSYWFLPFAYVFVGKYAYSLGEFYWLGGTIKGWWNDQRMWLYRRLTSYLFGFCDVVFKSMGFTTSGFVITSKVSEEDALQRYNKEIMEFGATSPMFNILSTLALVNVLSFVNGVKWVVMDSDINHFRELGIQMVLCGLIILINIPLYEGMFFRKDNGSMPSSVTFQSTILAVLFCAVAII</sequence>
<feature type="transmembrane region" description="Helical" evidence="16">
    <location>
        <begin position="1038"/>
        <end position="1056"/>
    </location>
</feature>
<feature type="binding site" evidence="13">
    <location>
        <position position="520"/>
    </location>
    <ligand>
        <name>UDP-alpha-D-glucose</name>
        <dbReference type="ChEBI" id="CHEBI:58885"/>
    </ligand>
</feature>
<evidence type="ECO:0000256" key="6">
    <source>
        <dbReference type="ARBA" id="ARBA00022989"/>
    </source>
</evidence>
<evidence type="ECO:0000256" key="12">
    <source>
        <dbReference type="PIRSR" id="PIRSR605150-1"/>
    </source>
</evidence>
<feature type="transmembrane region" description="Helical" evidence="16">
    <location>
        <begin position="1004"/>
        <end position="1026"/>
    </location>
</feature>
<dbReference type="SUPFAM" id="SSF53448">
    <property type="entry name" value="Nucleotide-diphospho-sugar transferases"/>
    <property type="match status" value="1"/>
</dbReference>
<dbReference type="GO" id="GO:0005886">
    <property type="term" value="C:plasma membrane"/>
    <property type="evidence" value="ECO:0000318"/>
    <property type="project" value="GO_Central"/>
</dbReference>
<feature type="active site" evidence="12">
    <location>
        <position position="820"/>
    </location>
</feature>
<dbReference type="Pfam" id="PF01535">
    <property type="entry name" value="PPR"/>
    <property type="match status" value="3"/>
</dbReference>
<reference evidence="17 18" key="1">
    <citation type="journal article" date="2017" name="Nat. Commun.">
        <title>Genome assembly with in vitro proximity ligation data and whole-genome triplication in lettuce.</title>
        <authorList>
            <person name="Reyes-Chin-Wo S."/>
            <person name="Wang Z."/>
            <person name="Yang X."/>
            <person name="Kozik A."/>
            <person name="Arikit S."/>
            <person name="Song C."/>
            <person name="Xia L."/>
            <person name="Froenicke L."/>
            <person name="Lavelle D.O."/>
            <person name="Truco M.J."/>
            <person name="Xia R."/>
            <person name="Zhu S."/>
            <person name="Xu C."/>
            <person name="Xu H."/>
            <person name="Xu X."/>
            <person name="Cox K."/>
            <person name="Korf I."/>
            <person name="Meyers B.C."/>
            <person name="Michelmore R.W."/>
        </authorList>
    </citation>
    <scope>NUCLEOTIDE SEQUENCE [LARGE SCALE GENOMIC DNA]</scope>
    <source>
        <strain evidence="18">cv. Salinas</strain>
        <tissue evidence="17">Seedlings</tissue>
    </source>
</reference>
<accession>A0A9R1V063</accession>
<keyword evidence="2" id="KW-0328">Glycosyltransferase</keyword>
<dbReference type="GO" id="GO:0071555">
    <property type="term" value="P:cell wall organization"/>
    <property type="evidence" value="ECO:0007669"/>
    <property type="project" value="UniProtKB-KW"/>
</dbReference>
<dbReference type="Gene3D" id="3.90.550.10">
    <property type="entry name" value="Spore Coat Polysaccharide Biosynthesis Protein SpsA, Chain A"/>
    <property type="match status" value="2"/>
</dbReference>
<evidence type="ECO:0008006" key="19">
    <source>
        <dbReference type="Google" id="ProtNLM"/>
    </source>
</evidence>
<comment type="function">
    <text evidence="10">Thought to be a Golgi-localized beta-glycan synthase that polymerize the backbones of noncellulosic polysaccharides (hemicelluloses) of plant cell wall.</text>
</comment>
<dbReference type="GO" id="GO:0000139">
    <property type="term" value="C:Golgi membrane"/>
    <property type="evidence" value="ECO:0007669"/>
    <property type="project" value="UniProtKB-SubCell"/>
</dbReference>
<dbReference type="InterPro" id="IPR002885">
    <property type="entry name" value="PPR_rpt"/>
</dbReference>
<feature type="repeat" description="PPR" evidence="15">
    <location>
        <begin position="324"/>
        <end position="358"/>
    </location>
</feature>
<dbReference type="NCBIfam" id="TIGR00756">
    <property type="entry name" value="PPR"/>
    <property type="match status" value="5"/>
</dbReference>
<feature type="repeat" description="PPR" evidence="15">
    <location>
        <begin position="254"/>
        <end position="288"/>
    </location>
</feature>
<evidence type="ECO:0000256" key="10">
    <source>
        <dbReference type="ARBA" id="ARBA00037405"/>
    </source>
</evidence>
<dbReference type="GO" id="GO:0009833">
    <property type="term" value="P:plant-type primary cell wall biogenesis"/>
    <property type="evidence" value="ECO:0000318"/>
    <property type="project" value="GO_Central"/>
</dbReference>
<proteinExistence type="inferred from homology"/>
<evidence type="ECO:0000256" key="9">
    <source>
        <dbReference type="ARBA" id="ARBA00023316"/>
    </source>
</evidence>
<evidence type="ECO:0000256" key="13">
    <source>
        <dbReference type="PIRSR" id="PIRSR605150-2"/>
    </source>
</evidence>
<keyword evidence="7" id="KW-0333">Golgi apparatus</keyword>